<evidence type="ECO:0000256" key="2">
    <source>
        <dbReference type="ARBA" id="ARBA00022723"/>
    </source>
</evidence>
<dbReference type="Gene3D" id="1.10.630.10">
    <property type="entry name" value="Cytochrome P450"/>
    <property type="match status" value="1"/>
</dbReference>
<dbReference type="InterPro" id="IPR036396">
    <property type="entry name" value="Cyt_P450_sf"/>
</dbReference>
<evidence type="ECO:0000256" key="3">
    <source>
        <dbReference type="ARBA" id="ARBA00023004"/>
    </source>
</evidence>
<keyword evidence="6" id="KW-1185">Reference proteome</keyword>
<keyword evidence="2" id="KW-0479">Metal-binding</keyword>
<dbReference type="InterPro" id="IPR002397">
    <property type="entry name" value="Cyt_P450_B"/>
</dbReference>
<dbReference type="EMBL" id="KI394767">
    <property type="protein sequence ID" value="ERN01354.1"/>
    <property type="molecule type" value="Genomic_DNA"/>
</dbReference>
<dbReference type="PANTHER" id="PTHR24286">
    <property type="entry name" value="CYTOCHROME P450 26"/>
    <property type="match status" value="1"/>
</dbReference>
<proteinExistence type="inferred from homology"/>
<dbReference type="HOGENOM" id="CLU_001570_15_5_1"/>
<evidence type="ECO:0000313" key="5">
    <source>
        <dbReference type="EMBL" id="ERN01354.1"/>
    </source>
</evidence>
<feature type="transmembrane region" description="Helical" evidence="4">
    <location>
        <begin position="7"/>
        <end position="24"/>
    </location>
</feature>
<dbReference type="OMA" id="MQITDDE"/>
<dbReference type="Proteomes" id="UP000017836">
    <property type="component" value="Unassembled WGS sequence"/>
</dbReference>
<comment type="similarity">
    <text evidence="1">Belongs to the cytochrome P450 family.</text>
</comment>
<dbReference type="PANTHER" id="PTHR24286:SF12">
    <property type="entry name" value="CYTOCHROME P450 FAMILY PROTEIN, EXPRESSED"/>
    <property type="match status" value="1"/>
</dbReference>
<dbReference type="eggNOG" id="KOG0157">
    <property type="taxonomic scope" value="Eukaryota"/>
</dbReference>
<evidence type="ECO:0000313" key="6">
    <source>
        <dbReference type="Proteomes" id="UP000017836"/>
    </source>
</evidence>
<organism evidence="5 6">
    <name type="scientific">Amborella trichopoda</name>
    <dbReference type="NCBI Taxonomy" id="13333"/>
    <lineage>
        <taxon>Eukaryota</taxon>
        <taxon>Viridiplantae</taxon>
        <taxon>Streptophyta</taxon>
        <taxon>Embryophyta</taxon>
        <taxon>Tracheophyta</taxon>
        <taxon>Spermatophyta</taxon>
        <taxon>Magnoliopsida</taxon>
        <taxon>Amborellales</taxon>
        <taxon>Amborellaceae</taxon>
        <taxon>Amborella</taxon>
    </lineage>
</organism>
<gene>
    <name evidence="5" type="ORF">AMTR_s00002p00259030</name>
</gene>
<keyword evidence="4" id="KW-0472">Membrane</keyword>
<keyword evidence="4" id="KW-1133">Transmembrane helix</keyword>
<accession>W1P132</accession>
<protein>
    <recommendedName>
        <fullName evidence="7">Cytochrome P450</fullName>
    </recommendedName>
</protein>
<evidence type="ECO:0000256" key="1">
    <source>
        <dbReference type="ARBA" id="ARBA00010617"/>
    </source>
</evidence>
<dbReference type="AlphaFoldDB" id="W1P132"/>
<dbReference type="InterPro" id="IPR001128">
    <property type="entry name" value="Cyt_P450"/>
</dbReference>
<dbReference type="GO" id="GO:0020037">
    <property type="term" value="F:heme binding"/>
    <property type="evidence" value="ECO:0007669"/>
    <property type="project" value="InterPro"/>
</dbReference>
<dbReference type="GO" id="GO:0016705">
    <property type="term" value="F:oxidoreductase activity, acting on paired donors, with incorporation or reduction of molecular oxygen"/>
    <property type="evidence" value="ECO:0007669"/>
    <property type="project" value="InterPro"/>
</dbReference>
<keyword evidence="4" id="KW-0812">Transmembrane</keyword>
<dbReference type="GO" id="GO:0048868">
    <property type="term" value="P:pollen tube development"/>
    <property type="evidence" value="ECO:0000318"/>
    <property type="project" value="GO_Central"/>
</dbReference>
<dbReference type="GO" id="GO:0004497">
    <property type="term" value="F:monooxygenase activity"/>
    <property type="evidence" value="ECO:0000318"/>
    <property type="project" value="GO_Central"/>
</dbReference>
<sequence>MELVGMGLFCVILGLLAWVLWQWNEVWLVKPLLRDGVNLPPGHLGLPFFGEMLNFLWYFKIIRRPDEFIYSRKKRYGAQVGMYRSHLFGSPTIIVSDPTANKFVLQSDDLFEKHWPHPELVGANALVMAEGKLHKRLRKFVIDALNQPRSLRHVILKVQPRIVDALRHWASKGIIKAEHEARRVTFENICHMFASFEPGPFLEELERCYSGVVAGIRSQPSNIPGSAYQHAFNCKKKLSKAFAIELEKRKKNGSKSEDFLDALMNSCDEDGNHLQEKEVLDNIFSLLLGAYESTAISIMWALYYLSKSPHCLQRLREEHIEISKKKNGDYITIEDIRLMKYTSKVVEETIRLGNVSSVVFRIARQDVDFKGYRIPKGWKVSVWLRTLHVDPNNFDDPLNFNPDRWDAPKPFVKDI</sequence>
<evidence type="ECO:0008006" key="7">
    <source>
        <dbReference type="Google" id="ProtNLM"/>
    </source>
</evidence>
<keyword evidence="3" id="KW-0408">Iron</keyword>
<dbReference type="GO" id="GO:0005506">
    <property type="term" value="F:iron ion binding"/>
    <property type="evidence" value="ECO:0007669"/>
    <property type="project" value="InterPro"/>
</dbReference>
<evidence type="ECO:0000256" key="4">
    <source>
        <dbReference type="SAM" id="Phobius"/>
    </source>
</evidence>
<dbReference type="SUPFAM" id="SSF48264">
    <property type="entry name" value="Cytochrome P450"/>
    <property type="match status" value="1"/>
</dbReference>
<reference evidence="6" key="1">
    <citation type="journal article" date="2013" name="Science">
        <title>The Amborella genome and the evolution of flowering plants.</title>
        <authorList>
            <consortium name="Amborella Genome Project"/>
        </authorList>
    </citation>
    <scope>NUCLEOTIDE SEQUENCE [LARGE SCALE GENOMIC DNA]</scope>
</reference>
<dbReference type="Pfam" id="PF00067">
    <property type="entry name" value="p450"/>
    <property type="match status" value="1"/>
</dbReference>
<name>W1P132_AMBTC</name>
<dbReference type="PRINTS" id="PR00359">
    <property type="entry name" value="BP450"/>
</dbReference>
<dbReference type="STRING" id="13333.W1P132"/>
<dbReference type="Gramene" id="ERN01354">
    <property type="protein sequence ID" value="ERN01354"/>
    <property type="gene ID" value="AMTR_s00002p00259030"/>
</dbReference>